<accession>A0AAW1U2X8</accession>
<dbReference type="SMART" id="SM00490">
    <property type="entry name" value="HELICc"/>
    <property type="match status" value="1"/>
</dbReference>
<evidence type="ECO:0000256" key="8">
    <source>
        <dbReference type="ARBA" id="ARBA00022763"/>
    </source>
</evidence>
<keyword evidence="7" id="KW-0547">Nucleotide-binding</keyword>
<dbReference type="PANTHER" id="PTHR10133">
    <property type="entry name" value="DNA POLYMERASE I"/>
    <property type="match status" value="1"/>
</dbReference>
<evidence type="ECO:0000256" key="12">
    <source>
        <dbReference type="ARBA" id="ARBA00023204"/>
    </source>
</evidence>
<keyword evidence="13" id="KW-0539">Nucleus</keyword>
<evidence type="ECO:0000256" key="10">
    <source>
        <dbReference type="ARBA" id="ARBA00022840"/>
    </source>
</evidence>
<dbReference type="InterPro" id="IPR046931">
    <property type="entry name" value="HTH_61"/>
</dbReference>
<dbReference type="InterPro" id="IPR012337">
    <property type="entry name" value="RNaseH-like_sf"/>
</dbReference>
<keyword evidence="8" id="KW-0227">DNA damage</keyword>
<dbReference type="SUPFAM" id="SSF52540">
    <property type="entry name" value="P-loop containing nucleoside triphosphate hydrolases"/>
    <property type="match status" value="1"/>
</dbReference>
<evidence type="ECO:0000256" key="5">
    <source>
        <dbReference type="ARBA" id="ARBA00022679"/>
    </source>
</evidence>
<dbReference type="InterPro" id="IPR001650">
    <property type="entry name" value="Helicase_C-like"/>
</dbReference>
<evidence type="ECO:0000256" key="7">
    <source>
        <dbReference type="ARBA" id="ARBA00022741"/>
    </source>
</evidence>
<dbReference type="InterPro" id="IPR036390">
    <property type="entry name" value="WH_DNA-bd_sf"/>
</dbReference>
<feature type="region of interest" description="Disordered" evidence="17">
    <location>
        <begin position="1155"/>
        <end position="1188"/>
    </location>
</feature>
<dbReference type="GO" id="GO:0005524">
    <property type="term" value="F:ATP binding"/>
    <property type="evidence" value="ECO:0007669"/>
    <property type="project" value="UniProtKB-KW"/>
</dbReference>
<dbReference type="PROSITE" id="PS51194">
    <property type="entry name" value="HELICASE_CTER"/>
    <property type="match status" value="1"/>
</dbReference>
<dbReference type="InterPro" id="IPR027417">
    <property type="entry name" value="P-loop_NTPase"/>
</dbReference>
<dbReference type="Gene3D" id="3.30.420.10">
    <property type="entry name" value="Ribonuclease H-like superfamily/Ribonuclease H"/>
    <property type="match status" value="1"/>
</dbReference>
<comment type="caution">
    <text evidence="20">The sequence shown here is derived from an EMBL/GenBank/DDBJ whole genome shotgun (WGS) entry which is preliminary data.</text>
</comment>
<comment type="subcellular location">
    <subcellularLocation>
        <location evidence="2">Nucleus</location>
    </subcellularLocation>
</comment>
<evidence type="ECO:0000256" key="11">
    <source>
        <dbReference type="ARBA" id="ARBA00022932"/>
    </source>
</evidence>
<keyword evidence="9" id="KW-0378">Hydrolase</keyword>
<organism evidence="20 21">
    <name type="scientific">Henosepilachna vigintioctopunctata</name>
    <dbReference type="NCBI Taxonomy" id="420089"/>
    <lineage>
        <taxon>Eukaryota</taxon>
        <taxon>Metazoa</taxon>
        <taxon>Ecdysozoa</taxon>
        <taxon>Arthropoda</taxon>
        <taxon>Hexapoda</taxon>
        <taxon>Insecta</taxon>
        <taxon>Pterygota</taxon>
        <taxon>Neoptera</taxon>
        <taxon>Endopterygota</taxon>
        <taxon>Coleoptera</taxon>
        <taxon>Polyphaga</taxon>
        <taxon>Cucujiformia</taxon>
        <taxon>Coccinelloidea</taxon>
        <taxon>Coccinellidae</taxon>
        <taxon>Epilachninae</taxon>
        <taxon>Epilachnini</taxon>
        <taxon>Henosepilachna</taxon>
    </lineage>
</organism>
<dbReference type="GO" id="GO:0003676">
    <property type="term" value="F:nucleic acid binding"/>
    <property type="evidence" value="ECO:0007669"/>
    <property type="project" value="InterPro"/>
</dbReference>
<dbReference type="SUPFAM" id="SSF46785">
    <property type="entry name" value="Winged helix' DNA-binding domain"/>
    <property type="match status" value="1"/>
</dbReference>
<dbReference type="GO" id="GO:0016787">
    <property type="term" value="F:hydrolase activity"/>
    <property type="evidence" value="ECO:0007669"/>
    <property type="project" value="UniProtKB-KW"/>
</dbReference>
<proteinExistence type="inferred from homology"/>
<dbReference type="GO" id="GO:0006261">
    <property type="term" value="P:DNA-templated DNA replication"/>
    <property type="evidence" value="ECO:0007669"/>
    <property type="project" value="InterPro"/>
</dbReference>
<name>A0AAW1U2X8_9CUCU</name>
<dbReference type="EMBL" id="JARQZJ010000032">
    <property type="protein sequence ID" value="KAK9874987.1"/>
    <property type="molecule type" value="Genomic_DNA"/>
</dbReference>
<reference evidence="20 21" key="1">
    <citation type="submission" date="2023-03" db="EMBL/GenBank/DDBJ databases">
        <title>Genome insight into feeding habits of ladybird beetles.</title>
        <authorList>
            <person name="Li H.-S."/>
            <person name="Huang Y.-H."/>
            <person name="Pang H."/>
        </authorList>
    </citation>
    <scope>NUCLEOTIDE SEQUENCE [LARGE SCALE GENOMIC DNA]</scope>
    <source>
        <strain evidence="20">SYSU_2023b</strain>
        <tissue evidence="20">Whole body</tissue>
    </source>
</reference>
<evidence type="ECO:0000259" key="18">
    <source>
        <dbReference type="PROSITE" id="PS51192"/>
    </source>
</evidence>
<dbReference type="Pfam" id="PF21099">
    <property type="entry name" value="POLQ_helical"/>
    <property type="match status" value="1"/>
</dbReference>
<evidence type="ECO:0000259" key="19">
    <source>
        <dbReference type="PROSITE" id="PS51194"/>
    </source>
</evidence>
<dbReference type="PANTHER" id="PTHR10133:SF62">
    <property type="entry name" value="DNA POLYMERASE THETA"/>
    <property type="match status" value="1"/>
</dbReference>
<keyword evidence="6" id="KW-0548">Nucleotidyltransferase</keyword>
<dbReference type="Gene3D" id="1.10.3380.20">
    <property type="match status" value="1"/>
</dbReference>
<dbReference type="Pfam" id="PF20470">
    <property type="entry name" value="HTH_61"/>
    <property type="match status" value="1"/>
</dbReference>
<evidence type="ECO:0000256" key="3">
    <source>
        <dbReference type="ARBA" id="ARBA00007705"/>
    </source>
</evidence>
<dbReference type="Pfam" id="PF00270">
    <property type="entry name" value="DEAD"/>
    <property type="match status" value="1"/>
</dbReference>
<dbReference type="InterPro" id="IPR014001">
    <property type="entry name" value="Helicase_ATP-bd"/>
</dbReference>
<dbReference type="FunFam" id="1.10.3380.20:FF:000001">
    <property type="entry name" value="DNA polymerase theta"/>
    <property type="match status" value="1"/>
</dbReference>
<dbReference type="InterPro" id="IPR011545">
    <property type="entry name" value="DEAD/DEAH_box_helicase_dom"/>
</dbReference>
<evidence type="ECO:0000256" key="2">
    <source>
        <dbReference type="ARBA" id="ARBA00004123"/>
    </source>
</evidence>
<evidence type="ECO:0000256" key="1">
    <source>
        <dbReference type="ARBA" id="ARBA00001946"/>
    </source>
</evidence>
<evidence type="ECO:0000256" key="17">
    <source>
        <dbReference type="SAM" id="MobiDB-lite"/>
    </source>
</evidence>
<keyword evidence="5" id="KW-0808">Transferase</keyword>
<keyword evidence="16" id="KW-0175">Coiled coil</keyword>
<dbReference type="GO" id="GO:0003887">
    <property type="term" value="F:DNA-directed DNA polymerase activity"/>
    <property type="evidence" value="ECO:0007669"/>
    <property type="project" value="UniProtKB-KW"/>
</dbReference>
<dbReference type="GO" id="GO:0097681">
    <property type="term" value="P:double-strand break repair via alternative nonhomologous end joining"/>
    <property type="evidence" value="ECO:0007669"/>
    <property type="project" value="UniProtKB-ARBA"/>
</dbReference>
<dbReference type="GO" id="GO:0005634">
    <property type="term" value="C:nucleus"/>
    <property type="evidence" value="ECO:0007669"/>
    <property type="project" value="UniProtKB-SubCell"/>
</dbReference>
<sequence>MNDTLDYFELSQIDKFINENLLKVNGNGADKNDSNNTQCSISFDDSVFFESFNGNFSLSLEKQEGTQENKLLSQEIDKLETNLNLADEIDKNNELNLFPNILRNKSHSQLSERDGLGESLSNVTHENLQSPETDHFITNSNFTHEIDENNELDLFPNTLRDVSHSHLTEGDDVSESSNDVAHENLQSYTPVVSKNIQENSEVIPEAPISICDELCIASSQENFTKKKNVESENVDYHLLSSWGLPKLVLNNYEKRNITSMFDWQLECLSKNDIVKEYKNLVYSAPTSAGKTLVAEILAIKCLFERNKKVLFILPFISVVREKMYYFQDIFGSSGKRVEGFMGSYNPPGGFTPVHMAIGTIEKCNSLVNRLLEEHKLEDIGLVIIDEMHLIGDPYRGYLLELLLTKLKYAVSKNSNIKIQIVGMSATLPNLDLLAEWLNAELYTTDFRPIPLHEMVYVNKELYNNEFKLLRRLTTLPELAADTDDVLQLSLETIGSSCSVLIFCPTKNWCENLAQQIAMAFWRIGKSDSDLGKILRNNLDISKITEILEQLRYCPSGLDKVLKNTVAFGVAFHHAGLTMEERDIIEGGFRSGGIKLLIATSTLSSGVNLPARRVIVRSPLFGGRPIDILTYRQMIGRAGRMGIDEEGQSILICQKSDYNTAKSLTQSLLKPVQSCLEDVGKFKRAILEIIASGVASSPDDLHTFEKSTLMYVQKPNGLEEISPVTQVVEFLKNFHFIRLQTLDDGTCKFIPTALGKACLTSSLPPGEGLELFTELEKARQCFVLESELHIIYLVTPYSVCYQWSNMDWMFYLDLWEKLPISMKKVGELVGVRESMIVNATRGKVPESSKLLIHKRFFIALALQELVNEKQLDEVAAKFSCNRGMLQSLQQSASTFAGMVTSFCKQLGWLSVEILISQFQDRLQFGVNRDLLDLMRLPCLNSKQARALYNAGIETLIKLANSDACTIENILHKVVPFENISEREGETHHDFQQRNKMRTVWITGKQGLTEKEAADLILHDAREYLENEMGVKNIMWGLTDDEDKTEVAEAFPSVLKDDQDIPQNNCTLKTQDQICSKNIKADLKTKTDNNVNKNTSNNNIITQCHLNTNNALENKENVLTNKSQDLSDFKYVSKSEVKIVKNLRISQIDKDLKESATSEKCVYTSEPDPVIHKSSESNSNHHESNSNDTNLSCASLSDDDLFHESLEDTITKVSSLTVDNKKRYCQPGISPDMKKIKKTNSCENGRKNELNSNCNEGENSTSRDLSKFNIIDVCKYKKLVHTFCEELLDQTDVVLSLACSKVEENTNKIGMNVNTSGTQKYRYQFQNINVDGIAFTWDGKNVYYLYLETDGCDKKTEFLRVFFEKKKIKVKMFDSKECIIMLNRALGLNISTQIEDPKILDWLLEPDGKEKNIHSMICKYCPEAKTLLSLLQNENFDGSLGMNVQSTIQSRMRSAVEVIITWSLLTSMKRKDYPESLLSNYEIEMAAVMTISKMEIAGIGIDFALLESLISSFKSNLSTIEKKIYSLAGRRILSHLAKRLRKPLD</sequence>
<dbReference type="InterPro" id="IPR036397">
    <property type="entry name" value="RNaseH_sf"/>
</dbReference>
<dbReference type="Gene3D" id="3.40.50.300">
    <property type="entry name" value="P-loop containing nucleotide triphosphate hydrolases"/>
    <property type="match status" value="2"/>
</dbReference>
<comment type="similarity">
    <text evidence="3">Belongs to the DNA polymerase type-A family.</text>
</comment>
<evidence type="ECO:0000256" key="6">
    <source>
        <dbReference type="ARBA" id="ARBA00022695"/>
    </source>
</evidence>
<evidence type="ECO:0000313" key="20">
    <source>
        <dbReference type="EMBL" id="KAK9874987.1"/>
    </source>
</evidence>
<dbReference type="Proteomes" id="UP001431783">
    <property type="component" value="Unassembled WGS sequence"/>
</dbReference>
<comment type="cofactor">
    <cofactor evidence="1">
        <name>Mg(2+)</name>
        <dbReference type="ChEBI" id="CHEBI:18420"/>
    </cofactor>
</comment>
<dbReference type="CDD" id="cd18795">
    <property type="entry name" value="SF2_C_Ski2"/>
    <property type="match status" value="1"/>
</dbReference>
<evidence type="ECO:0000256" key="16">
    <source>
        <dbReference type="SAM" id="Coils"/>
    </source>
</evidence>
<feature type="coiled-coil region" evidence="16">
    <location>
        <begin position="62"/>
        <end position="89"/>
    </location>
</feature>
<feature type="domain" description="Helicase C-terminal" evidence="19">
    <location>
        <begin position="489"/>
        <end position="704"/>
    </location>
</feature>
<dbReference type="SMART" id="SM00487">
    <property type="entry name" value="DEXDc"/>
    <property type="match status" value="1"/>
</dbReference>
<evidence type="ECO:0000256" key="13">
    <source>
        <dbReference type="ARBA" id="ARBA00023242"/>
    </source>
</evidence>
<dbReference type="EC" id="2.7.7.7" evidence="4"/>
<feature type="compositionally biased region" description="Basic and acidic residues" evidence="17">
    <location>
        <begin position="1167"/>
        <end position="1183"/>
    </location>
</feature>
<evidence type="ECO:0000256" key="9">
    <source>
        <dbReference type="ARBA" id="ARBA00022801"/>
    </source>
</evidence>
<gene>
    <name evidence="20" type="ORF">WA026_005802</name>
</gene>
<dbReference type="SUPFAM" id="SSF53098">
    <property type="entry name" value="Ribonuclease H-like"/>
    <property type="match status" value="1"/>
</dbReference>
<dbReference type="InterPro" id="IPR048960">
    <property type="entry name" value="POLQ-like_helical"/>
</dbReference>
<dbReference type="InterPro" id="IPR002298">
    <property type="entry name" value="DNA_polymerase_A"/>
</dbReference>
<keyword evidence="11" id="KW-0239">DNA-directed DNA polymerase</keyword>
<keyword evidence="12" id="KW-0234">DNA repair</keyword>
<comment type="catalytic activity">
    <reaction evidence="14">
        <text>DNA(n) + a 2'-deoxyribonucleoside 5'-triphosphate = DNA(n+1) + diphosphate</text>
        <dbReference type="Rhea" id="RHEA:22508"/>
        <dbReference type="Rhea" id="RHEA-COMP:17339"/>
        <dbReference type="Rhea" id="RHEA-COMP:17340"/>
        <dbReference type="ChEBI" id="CHEBI:33019"/>
        <dbReference type="ChEBI" id="CHEBI:61560"/>
        <dbReference type="ChEBI" id="CHEBI:173112"/>
        <dbReference type="EC" id="2.7.7.7"/>
    </reaction>
</comment>
<keyword evidence="10" id="KW-0067">ATP-binding</keyword>
<keyword evidence="21" id="KW-1185">Reference proteome</keyword>
<dbReference type="CDD" id="cd18026">
    <property type="entry name" value="DEXHc_POLQ-like"/>
    <property type="match status" value="1"/>
</dbReference>
<dbReference type="SUPFAM" id="SSF158702">
    <property type="entry name" value="Sec63 N-terminal domain-like"/>
    <property type="match status" value="1"/>
</dbReference>
<protein>
    <recommendedName>
        <fullName evidence="15">DNA polymerase theta</fullName>
        <ecNumber evidence="4">2.7.7.7</ecNumber>
    </recommendedName>
</protein>
<evidence type="ECO:0000256" key="4">
    <source>
        <dbReference type="ARBA" id="ARBA00012417"/>
    </source>
</evidence>
<evidence type="ECO:0000256" key="15">
    <source>
        <dbReference type="ARBA" id="ARBA00074669"/>
    </source>
</evidence>
<dbReference type="PROSITE" id="PS51192">
    <property type="entry name" value="HELICASE_ATP_BIND_1"/>
    <property type="match status" value="1"/>
</dbReference>
<evidence type="ECO:0000313" key="21">
    <source>
        <dbReference type="Proteomes" id="UP001431783"/>
    </source>
</evidence>
<dbReference type="FunFam" id="3.40.50.300:FF:000813">
    <property type="entry name" value="helicase POLQ-like isoform X1"/>
    <property type="match status" value="1"/>
</dbReference>
<evidence type="ECO:0000256" key="14">
    <source>
        <dbReference type="ARBA" id="ARBA00049244"/>
    </source>
</evidence>
<feature type="domain" description="Helicase ATP-binding" evidence="18">
    <location>
        <begin position="271"/>
        <end position="445"/>
    </location>
</feature>
<dbReference type="Pfam" id="PF00271">
    <property type="entry name" value="Helicase_C"/>
    <property type="match status" value="1"/>
</dbReference>